<name>A0A0N7LQA7_9RHOB</name>
<accession>A0A0N7LQA7</accession>
<proteinExistence type="predicted"/>
<protein>
    <submittedName>
        <fullName evidence="1">Uncharacterized protein</fullName>
    </submittedName>
</protein>
<evidence type="ECO:0000313" key="1">
    <source>
        <dbReference type="EMBL" id="CUH47492.1"/>
    </source>
</evidence>
<organism evidence="1 2">
    <name type="scientific">Ruegeria atlantica</name>
    <dbReference type="NCBI Taxonomy" id="81569"/>
    <lineage>
        <taxon>Bacteria</taxon>
        <taxon>Pseudomonadati</taxon>
        <taxon>Pseudomonadota</taxon>
        <taxon>Alphaproteobacteria</taxon>
        <taxon>Rhodobacterales</taxon>
        <taxon>Roseobacteraceae</taxon>
        <taxon>Ruegeria</taxon>
    </lineage>
</organism>
<gene>
    <name evidence="1" type="ORF">RUA4292_01663</name>
</gene>
<evidence type="ECO:0000313" key="2">
    <source>
        <dbReference type="Proteomes" id="UP000050783"/>
    </source>
</evidence>
<reference evidence="1 2" key="1">
    <citation type="submission" date="2015-09" db="EMBL/GenBank/DDBJ databases">
        <authorList>
            <consortium name="Swine Surveillance"/>
        </authorList>
    </citation>
    <scope>NUCLEOTIDE SEQUENCE [LARGE SCALE GENOMIC DNA]</scope>
    <source>
        <strain evidence="1 2">CECT 4292</strain>
    </source>
</reference>
<sequence>MRNLSIEVRARRDQKLCWSIVRFSFANGRKVSNYGASVKPAQ</sequence>
<dbReference type="Proteomes" id="UP000050783">
    <property type="component" value="Unassembled WGS sequence"/>
</dbReference>
<dbReference type="EMBL" id="CYPU01000024">
    <property type="protein sequence ID" value="CUH47492.1"/>
    <property type="molecule type" value="Genomic_DNA"/>
</dbReference>
<dbReference type="AlphaFoldDB" id="A0A0N7LQA7"/>